<feature type="transmembrane region" description="Helical" evidence="10">
    <location>
        <begin position="338"/>
        <end position="360"/>
    </location>
</feature>
<feature type="transmembrane region" description="Helical" evidence="10">
    <location>
        <begin position="168"/>
        <end position="187"/>
    </location>
</feature>
<feature type="transmembrane region" description="Helical" evidence="10">
    <location>
        <begin position="43"/>
        <end position="65"/>
    </location>
</feature>
<feature type="compositionally biased region" description="Polar residues" evidence="9">
    <location>
        <begin position="1250"/>
        <end position="1263"/>
    </location>
</feature>
<dbReference type="InterPro" id="IPR017871">
    <property type="entry name" value="ABC_transporter-like_CS"/>
</dbReference>
<dbReference type="InterPro" id="IPR011527">
    <property type="entry name" value="ABC1_TM_dom"/>
</dbReference>
<feature type="region of interest" description="Disordered" evidence="9">
    <location>
        <begin position="711"/>
        <end position="732"/>
    </location>
</feature>
<dbReference type="InterPro" id="IPR036640">
    <property type="entry name" value="ABC1_TM_sf"/>
</dbReference>
<feature type="transmembrane region" description="Helical" evidence="10">
    <location>
        <begin position="438"/>
        <end position="463"/>
    </location>
</feature>
<evidence type="ECO:0000259" key="12">
    <source>
        <dbReference type="PROSITE" id="PS50929"/>
    </source>
</evidence>
<sequence length="1516" mass="165928">MASNADSNSSAWICPQAVDDVFGPAVDECARTFDFTLLFEETILSILPSAVFLILGAIRLATLFTRKSRVGGVILRTVKLLVIGVLLAFSVALLALWAVDDGSSSQRTRATVPAAALSMVDCFAFMALSYMEHGKSLGPPLLMDTYLLISIVLDIVRIRTMWVSEMSTTISALFTVTLALKIGLLALEEIRKDQWLGPEIKQCGNEITGGIFARTLFSWVNRMLWRGYSTALSVPSLQHVDPNLLSPALWNKVRHPVEKCKQIAETSWVLRTDTFTVISGDQRSLLVAVFWALKWQLFAPIFPYLIVVASQLAQPYLIRTILDYLGKPYDGTEYQDNIGYGLIAAYGLIYICIAVATAWGQHLSYRFTVMLRGVLVATIYRRTLSMSLSVAEDATALSLMSTDVERIVMGMVHIHDCWSTIVQVGIAMWILYTEVGAIFVAPIVLALVCTFAAVGLSSFAGAFQASWMKVLEKRVAITSSLLGSVKSVKMLGWAKRSTELIQQLRLAEILSARKFRLMLLGVVTVSFLPVTLAPVLTFGVVAAQSHRGDGNTILGSNRIFTTLSLLALITQPLDLIFAFVPEILAAVACFQRIEDYLRQKPFSSSEGAIPTTSHETLSHKSSGEGSNAEGWGSHGHSEKPLPAGEAIRLQDAAFGWSKDAGPVLRSLNLHIPAGGLTMVIGPIASGKSTLLKGILGETPLRRGLVQLAACSGRRRAQQTDNHTTTPPRSSSSVAFCDQKPWLANETLRANVIGFSHFDAAWYAAVIRACALEEDFQQFPEGDQIVVGSNGLSLSGGQKQRVAMARAVYSKRDLVLFDDVFSGLDMHTQSHIIREVFGPKGLLKTQGSTSVLVTHAVHLLDHADFIIGLDSNGSVVENGPREDVTKKNDYLTRLGIRPAKDGSTTDETQTKAKDAEFEPVAPVNDSLQRTVDKETQRLGDGSVYKYYFGTFGWPKTFIFFALQTILVFCLKFPEIILSWWGAANDAEPNKYNGKYLGIFTALEMMALVALVLTCAHVLLNLAVISGAKLHYTLLTTTLSAPITFFSVTDIGSITNRFSQDINLIDAELPFSLINFVTNGLTSLAQALMIIPASTWLLIGYPILFGVLWVLQKFYLRTSRQLRFLDLDAKSPIYGQFLETLGGLATIRAFGWQEDLIVRANERLDASQKPFYLLYSIQRWLNLVLDLIVAVVAIVLVAVAVSLRNTTSVGFTGVALFNIMTLSAALKSAISSWTLLETSIGAVARVKRFEESTPNENSADETQQPPAHWPTTGAIVFDRVTATYYKDEDADNDNNNSKPAISDLSLVVTHGEKIGICGRSGSGKSSTLLALFHMINYKGSIAIDGLDVARMSRETLRERLTAIPQDTVFLAGDVRLNCDPRNRSSDAEIIQALRDAQLWDAIEAKGGLDAELSDSTLSKGQQQLFSLARALLDHSQIVVMDEASSSLDAESEAHMMAVIRDKFRDATVIAIAHRLDTITDFDKVIVLDSGRVVEVGVPRDLLSQPSSVFRALYESSSQ</sequence>
<dbReference type="Pfam" id="PF24357">
    <property type="entry name" value="TMD0_ABC"/>
    <property type="match status" value="1"/>
</dbReference>
<dbReference type="Pfam" id="PF00005">
    <property type="entry name" value="ABC_tran"/>
    <property type="match status" value="2"/>
</dbReference>
<dbReference type="InterPro" id="IPR044746">
    <property type="entry name" value="ABCC_6TM_D1"/>
</dbReference>
<evidence type="ECO:0000256" key="9">
    <source>
        <dbReference type="SAM" id="MobiDB-lite"/>
    </source>
</evidence>
<evidence type="ECO:0000256" key="4">
    <source>
        <dbReference type="ARBA" id="ARBA00022741"/>
    </source>
</evidence>
<dbReference type="InterPro" id="IPR003439">
    <property type="entry name" value="ABC_transporter-like_ATP-bd"/>
</dbReference>
<organism evidence="13 14">
    <name type="scientific">Apiospora marii</name>
    <dbReference type="NCBI Taxonomy" id="335849"/>
    <lineage>
        <taxon>Eukaryota</taxon>
        <taxon>Fungi</taxon>
        <taxon>Dikarya</taxon>
        <taxon>Ascomycota</taxon>
        <taxon>Pezizomycotina</taxon>
        <taxon>Sordariomycetes</taxon>
        <taxon>Xylariomycetidae</taxon>
        <taxon>Amphisphaeriales</taxon>
        <taxon>Apiosporaceae</taxon>
        <taxon>Apiospora</taxon>
    </lineage>
</organism>
<feature type="transmembrane region" description="Helical" evidence="10">
    <location>
        <begin position="407"/>
        <end position="432"/>
    </location>
</feature>
<dbReference type="CDD" id="cd18579">
    <property type="entry name" value="ABC_6TM_ABCC_D1"/>
    <property type="match status" value="1"/>
</dbReference>
<evidence type="ECO:0000313" key="14">
    <source>
        <dbReference type="Proteomes" id="UP001396898"/>
    </source>
</evidence>
<proteinExistence type="predicted"/>
<dbReference type="Pfam" id="PF00664">
    <property type="entry name" value="ABC_membrane"/>
    <property type="match status" value="2"/>
</dbReference>
<keyword evidence="2" id="KW-0813">Transport</keyword>
<dbReference type="PROSITE" id="PS50929">
    <property type="entry name" value="ABC_TM1F"/>
    <property type="match status" value="2"/>
</dbReference>
<dbReference type="InterPro" id="IPR003593">
    <property type="entry name" value="AAA+_ATPase"/>
</dbReference>
<dbReference type="SUPFAM" id="SSF90123">
    <property type="entry name" value="ABC transporter transmembrane region"/>
    <property type="match status" value="2"/>
</dbReference>
<evidence type="ECO:0000313" key="13">
    <source>
        <dbReference type="EMBL" id="KAK8001740.1"/>
    </source>
</evidence>
<dbReference type="Proteomes" id="UP001396898">
    <property type="component" value="Unassembled WGS sequence"/>
</dbReference>
<keyword evidence="5" id="KW-0067">ATP-binding</keyword>
<feature type="transmembrane region" description="Helical" evidence="10">
    <location>
        <begin position="1030"/>
        <end position="1052"/>
    </location>
</feature>
<keyword evidence="3 10" id="KW-0812">Transmembrane</keyword>
<name>A0ABR1R8G6_9PEZI</name>
<dbReference type="PANTHER" id="PTHR24223:SF399">
    <property type="entry name" value="ABC TRANSPORTER ATNG"/>
    <property type="match status" value="1"/>
</dbReference>
<feature type="transmembrane region" description="Helical" evidence="10">
    <location>
        <begin position="141"/>
        <end position="162"/>
    </location>
</feature>
<feature type="transmembrane region" description="Helical" evidence="10">
    <location>
        <begin position="110"/>
        <end position="129"/>
    </location>
</feature>
<dbReference type="InterPro" id="IPR027417">
    <property type="entry name" value="P-loop_NTPase"/>
</dbReference>
<dbReference type="Gene3D" id="1.20.1560.10">
    <property type="entry name" value="ABC transporter type 1, transmembrane domain"/>
    <property type="match status" value="2"/>
</dbReference>
<dbReference type="CDD" id="cd03244">
    <property type="entry name" value="ABCC_MRP_domain2"/>
    <property type="match status" value="1"/>
</dbReference>
<dbReference type="CDD" id="cd03250">
    <property type="entry name" value="ABCC_MRP_domain1"/>
    <property type="match status" value="1"/>
</dbReference>
<comment type="subcellular location">
    <subcellularLocation>
        <location evidence="1">Membrane</location>
        <topology evidence="1">Multi-pass membrane protein</topology>
    </subcellularLocation>
</comment>
<dbReference type="CDD" id="cd18580">
    <property type="entry name" value="ABC_6TM_ABCC_D2"/>
    <property type="match status" value="1"/>
</dbReference>
<dbReference type="PROSITE" id="PS50893">
    <property type="entry name" value="ABC_TRANSPORTER_2"/>
    <property type="match status" value="2"/>
</dbReference>
<dbReference type="PROSITE" id="PS00211">
    <property type="entry name" value="ABC_TRANSPORTER_1"/>
    <property type="match status" value="2"/>
</dbReference>
<evidence type="ECO:0000259" key="11">
    <source>
        <dbReference type="PROSITE" id="PS50893"/>
    </source>
</evidence>
<dbReference type="EMBL" id="JAQQWI010000018">
    <property type="protein sequence ID" value="KAK8001740.1"/>
    <property type="molecule type" value="Genomic_DNA"/>
</dbReference>
<dbReference type="SMART" id="SM00382">
    <property type="entry name" value="AAA"/>
    <property type="match status" value="2"/>
</dbReference>
<feature type="compositionally biased region" description="Polar residues" evidence="9">
    <location>
        <begin position="718"/>
        <end position="732"/>
    </location>
</feature>
<keyword evidence="8" id="KW-0325">Glycoprotein</keyword>
<dbReference type="InterPro" id="IPR044726">
    <property type="entry name" value="ABCC_6TM_D2"/>
</dbReference>
<evidence type="ECO:0000256" key="6">
    <source>
        <dbReference type="ARBA" id="ARBA00022989"/>
    </source>
</evidence>
<feature type="domain" description="ABC transporter" evidence="11">
    <location>
        <begin position="647"/>
        <end position="895"/>
    </location>
</feature>
<evidence type="ECO:0000256" key="3">
    <source>
        <dbReference type="ARBA" id="ARBA00022692"/>
    </source>
</evidence>
<feature type="transmembrane region" description="Helical" evidence="10">
    <location>
        <begin position="956"/>
        <end position="982"/>
    </location>
</feature>
<dbReference type="InterPro" id="IPR056227">
    <property type="entry name" value="TMD0_ABC"/>
</dbReference>
<dbReference type="Gene3D" id="3.40.50.300">
    <property type="entry name" value="P-loop containing nucleotide triphosphate hydrolases"/>
    <property type="match status" value="2"/>
</dbReference>
<feature type="transmembrane region" description="Helical" evidence="10">
    <location>
        <begin position="77"/>
        <end position="98"/>
    </location>
</feature>
<feature type="transmembrane region" description="Helical" evidence="10">
    <location>
        <begin position="1085"/>
        <end position="1109"/>
    </location>
</feature>
<dbReference type="PANTHER" id="PTHR24223">
    <property type="entry name" value="ATP-BINDING CASSETTE SUB-FAMILY C"/>
    <property type="match status" value="1"/>
</dbReference>
<keyword evidence="14" id="KW-1185">Reference proteome</keyword>
<comment type="caution">
    <text evidence="13">The sequence shown here is derived from an EMBL/GenBank/DDBJ whole genome shotgun (WGS) entry which is preliminary data.</text>
</comment>
<evidence type="ECO:0000256" key="8">
    <source>
        <dbReference type="ARBA" id="ARBA00023180"/>
    </source>
</evidence>
<feature type="transmembrane region" description="Helical" evidence="10">
    <location>
        <begin position="563"/>
        <end position="590"/>
    </location>
</feature>
<feature type="transmembrane region" description="Helical" evidence="10">
    <location>
        <begin position="994"/>
        <end position="1018"/>
    </location>
</feature>
<dbReference type="SUPFAM" id="SSF52540">
    <property type="entry name" value="P-loop containing nucleoside triphosphate hydrolases"/>
    <property type="match status" value="2"/>
</dbReference>
<gene>
    <name evidence="13" type="ORF">PG991_013962</name>
</gene>
<keyword evidence="4" id="KW-0547">Nucleotide-binding</keyword>
<evidence type="ECO:0000256" key="5">
    <source>
        <dbReference type="ARBA" id="ARBA00022840"/>
    </source>
</evidence>
<feature type="region of interest" description="Disordered" evidence="9">
    <location>
        <begin position="1249"/>
        <end position="1268"/>
    </location>
</feature>
<reference evidence="13 14" key="1">
    <citation type="submission" date="2023-01" db="EMBL/GenBank/DDBJ databases">
        <title>Analysis of 21 Apiospora genomes using comparative genomics revels a genus with tremendous synthesis potential of carbohydrate active enzymes and secondary metabolites.</title>
        <authorList>
            <person name="Sorensen T."/>
        </authorList>
    </citation>
    <scope>NUCLEOTIDE SEQUENCE [LARGE SCALE GENOMIC DNA]</scope>
    <source>
        <strain evidence="13 14">CBS 20057</strain>
    </source>
</reference>
<evidence type="ECO:0000256" key="10">
    <source>
        <dbReference type="SAM" id="Phobius"/>
    </source>
</evidence>
<feature type="compositionally biased region" description="Polar residues" evidence="9">
    <location>
        <begin position="603"/>
        <end position="615"/>
    </location>
</feature>
<feature type="domain" description="ABC transporter" evidence="11">
    <location>
        <begin position="1283"/>
        <end position="1512"/>
    </location>
</feature>
<feature type="region of interest" description="Disordered" evidence="9">
    <location>
        <begin position="603"/>
        <end position="641"/>
    </location>
</feature>
<accession>A0ABR1R8G6</accession>
<feature type="transmembrane region" description="Helical" evidence="10">
    <location>
        <begin position="1178"/>
        <end position="1201"/>
    </location>
</feature>
<evidence type="ECO:0000256" key="1">
    <source>
        <dbReference type="ARBA" id="ARBA00004141"/>
    </source>
</evidence>
<feature type="domain" description="ABC transmembrane type-1" evidence="12">
    <location>
        <begin position="994"/>
        <end position="1236"/>
    </location>
</feature>
<evidence type="ECO:0000256" key="2">
    <source>
        <dbReference type="ARBA" id="ARBA00022448"/>
    </source>
</evidence>
<feature type="domain" description="ABC transmembrane type-1" evidence="12">
    <location>
        <begin position="305"/>
        <end position="585"/>
    </location>
</feature>
<protein>
    <submittedName>
        <fullName evidence="13">ABC transporter</fullName>
    </submittedName>
</protein>
<keyword evidence="7 10" id="KW-0472">Membrane</keyword>
<evidence type="ECO:0000256" key="7">
    <source>
        <dbReference type="ARBA" id="ARBA00023136"/>
    </source>
</evidence>
<dbReference type="InterPro" id="IPR050173">
    <property type="entry name" value="ABC_transporter_C-like"/>
</dbReference>
<feature type="transmembrane region" description="Helical" evidence="10">
    <location>
        <begin position="517"/>
        <end position="543"/>
    </location>
</feature>
<keyword evidence="6 10" id="KW-1133">Transmembrane helix</keyword>